<evidence type="ECO:0000256" key="3">
    <source>
        <dbReference type="ARBA" id="ARBA00022989"/>
    </source>
</evidence>
<comment type="subcellular location">
    <subcellularLocation>
        <location evidence="1">Membrane</location>
        <topology evidence="1">Multi-pass membrane protein</topology>
    </subcellularLocation>
</comment>
<proteinExistence type="predicted"/>
<keyword evidence="4 6" id="KW-0472">Membrane</keyword>
<keyword evidence="2 6" id="KW-0812">Transmembrane</keyword>
<dbReference type="OrthoDB" id="6386792at2"/>
<evidence type="ECO:0000259" key="7">
    <source>
        <dbReference type="Pfam" id="PF13511"/>
    </source>
</evidence>
<feature type="domain" description="DUF4124" evidence="7">
    <location>
        <begin position="372"/>
        <end position="396"/>
    </location>
</feature>
<feature type="transmembrane region" description="Helical" evidence="6">
    <location>
        <begin position="6"/>
        <end position="24"/>
    </location>
</feature>
<evidence type="ECO:0000256" key="6">
    <source>
        <dbReference type="SAM" id="Phobius"/>
    </source>
</evidence>
<feature type="transmembrane region" description="Helical" evidence="6">
    <location>
        <begin position="31"/>
        <end position="49"/>
    </location>
</feature>
<keyword evidence="9" id="KW-1185">Reference proteome</keyword>
<accession>A0A316G1J5</accession>
<dbReference type="EMBL" id="QGGU01000001">
    <property type="protein sequence ID" value="PWK54255.1"/>
    <property type="molecule type" value="Genomic_DNA"/>
</dbReference>
<reference evidence="8 9" key="1">
    <citation type="submission" date="2018-05" db="EMBL/GenBank/DDBJ databases">
        <title>Genomic Encyclopedia of Type Strains, Phase IV (KMG-IV): sequencing the most valuable type-strain genomes for metagenomic binning, comparative biology and taxonomic classification.</title>
        <authorList>
            <person name="Goeker M."/>
        </authorList>
    </citation>
    <scope>NUCLEOTIDE SEQUENCE [LARGE SCALE GENOMIC DNA]</scope>
    <source>
        <strain evidence="8 9">DSM 25350</strain>
    </source>
</reference>
<evidence type="ECO:0000256" key="4">
    <source>
        <dbReference type="ARBA" id="ARBA00023136"/>
    </source>
</evidence>
<organism evidence="8 9">
    <name type="scientific">Pleionea mediterranea</name>
    <dbReference type="NCBI Taxonomy" id="523701"/>
    <lineage>
        <taxon>Bacteria</taxon>
        <taxon>Pseudomonadati</taxon>
        <taxon>Pseudomonadota</taxon>
        <taxon>Gammaproteobacteria</taxon>
        <taxon>Oceanospirillales</taxon>
        <taxon>Pleioneaceae</taxon>
        <taxon>Pleionea</taxon>
    </lineage>
</organism>
<keyword evidence="3 6" id="KW-1133">Transmembrane helix</keyword>
<comment type="caution">
    <text evidence="8">The sequence shown here is derived from an EMBL/GenBank/DDBJ whole genome shotgun (WGS) entry which is preliminary data.</text>
</comment>
<dbReference type="Pfam" id="PF13511">
    <property type="entry name" value="DUF4124"/>
    <property type="match status" value="1"/>
</dbReference>
<feature type="transmembrane region" description="Helical" evidence="6">
    <location>
        <begin position="61"/>
        <end position="83"/>
    </location>
</feature>
<dbReference type="InterPro" id="IPR003825">
    <property type="entry name" value="Colicin-V_CvpA"/>
</dbReference>
<evidence type="ECO:0000313" key="8">
    <source>
        <dbReference type="EMBL" id="PWK54255.1"/>
    </source>
</evidence>
<evidence type="ECO:0000256" key="5">
    <source>
        <dbReference type="SAM" id="MobiDB-lite"/>
    </source>
</evidence>
<protein>
    <submittedName>
        <fullName evidence="8">Uncharacterized protein DUF4124</fullName>
    </submittedName>
</protein>
<feature type="region of interest" description="Disordered" evidence="5">
    <location>
        <begin position="142"/>
        <end position="167"/>
    </location>
</feature>
<sequence length="397" mass="43589">MSVFTLVFLICVGLFIFQGYRKGIAKLSFRLLGLAGAYISALLFTPNVGSWLNEQTSLNGLLGYLVAGVVIFAITSFVLDLIFSAIYKAVSSKQPELSQISRITGAVLGGVIGSAVGVLLVWIISLGNELLNQAPSDDAMSSSIANTSANTASNTSPNKSHSGTAANHLNSNEASLSLIEQFSKRITGSLIKTAVTATTDQPEMASLTARLMESPKATIHHVRSLTESPDFRELFLSSQNQSILNSGDVYRIQQIPAFRRLINNPHFKVISKELAQSDQDSPFDQQMAVKIRDIWARAKFVEQDPQSQAIINDPQLRGILQSGNIVQLMNSQKIADLFERLTSEEANQYTNVLRDKAPAENLTRTTVNSVKSSKIYKWVDKHGRVHYSDKKPEQDQQ</sequence>
<evidence type="ECO:0000256" key="1">
    <source>
        <dbReference type="ARBA" id="ARBA00004141"/>
    </source>
</evidence>
<evidence type="ECO:0000313" key="9">
    <source>
        <dbReference type="Proteomes" id="UP000245790"/>
    </source>
</evidence>
<dbReference type="Pfam" id="PF02674">
    <property type="entry name" value="Colicin_V"/>
    <property type="match status" value="1"/>
</dbReference>
<feature type="compositionally biased region" description="Polar residues" evidence="5">
    <location>
        <begin position="157"/>
        <end position="167"/>
    </location>
</feature>
<name>A0A316G1J5_9GAMM</name>
<feature type="compositionally biased region" description="Low complexity" evidence="5">
    <location>
        <begin position="142"/>
        <end position="156"/>
    </location>
</feature>
<gene>
    <name evidence="8" type="ORF">C8D97_101103</name>
</gene>
<dbReference type="RefSeq" id="WP_109761673.1">
    <property type="nucleotide sequence ID" value="NZ_QGGU01000001.1"/>
</dbReference>
<dbReference type="AlphaFoldDB" id="A0A316G1J5"/>
<dbReference type="GO" id="GO:0016020">
    <property type="term" value="C:membrane"/>
    <property type="evidence" value="ECO:0007669"/>
    <property type="project" value="UniProtKB-SubCell"/>
</dbReference>
<feature type="transmembrane region" description="Helical" evidence="6">
    <location>
        <begin position="103"/>
        <end position="124"/>
    </location>
</feature>
<dbReference type="GO" id="GO:0009403">
    <property type="term" value="P:toxin biosynthetic process"/>
    <property type="evidence" value="ECO:0007669"/>
    <property type="project" value="InterPro"/>
</dbReference>
<dbReference type="Proteomes" id="UP000245790">
    <property type="component" value="Unassembled WGS sequence"/>
</dbReference>
<dbReference type="InterPro" id="IPR025392">
    <property type="entry name" value="DUF4124"/>
</dbReference>
<evidence type="ECO:0000256" key="2">
    <source>
        <dbReference type="ARBA" id="ARBA00022692"/>
    </source>
</evidence>